<evidence type="ECO:0000313" key="7">
    <source>
        <dbReference type="EMBL" id="QEL13603.1"/>
    </source>
</evidence>
<evidence type="ECO:0000256" key="5">
    <source>
        <dbReference type="SAM" id="SignalP"/>
    </source>
</evidence>
<keyword evidence="8" id="KW-1185">Reference proteome</keyword>
<dbReference type="GO" id="GO:0020037">
    <property type="term" value="F:heme binding"/>
    <property type="evidence" value="ECO:0007669"/>
    <property type="project" value="InterPro"/>
</dbReference>
<keyword evidence="2 4" id="KW-0479">Metal-binding</keyword>
<evidence type="ECO:0000313" key="8">
    <source>
        <dbReference type="Proteomes" id="UP000324974"/>
    </source>
</evidence>
<evidence type="ECO:0000256" key="4">
    <source>
        <dbReference type="PROSITE-ProRule" id="PRU00433"/>
    </source>
</evidence>
<accession>A0A5C1A5H7</accession>
<dbReference type="PROSITE" id="PS51007">
    <property type="entry name" value="CYTC"/>
    <property type="match status" value="1"/>
</dbReference>
<evidence type="ECO:0000256" key="1">
    <source>
        <dbReference type="ARBA" id="ARBA00022617"/>
    </source>
</evidence>
<evidence type="ECO:0000256" key="2">
    <source>
        <dbReference type="ARBA" id="ARBA00022723"/>
    </source>
</evidence>
<sequence length="897" mass="98882">MRRFAAILVALACPALHAADKPTAEQLDYFEKHVRPVLLAECVRCHGEKKQEAGLRLDTAAGLKKGTDAGPAVVAGEPDKSSLIKSVRRKGEFPMPPDKELPKEQVDALVQWVKVGAAFPESAAKPVAPNTVKTHWAFQPVSDPVPPAVPNARTPLDQFVVKKLQEKNLSLSPQADKRTLIRRAYFDLIGLPPTAEEIEAFEKDAAPDAFAKLVDKLLAMPQYGERWGRHWLDVARYADTKGYVFTEDRNYPYAYTYRDYVINAFNADKPYNRFVVEQLAADKLVLGADKTPLAAMGFLTVGRRFSNNMHDIIDDRIDLVGRGLMGLSIGCARCHDHKFDPIPTADYYSLYGVFSSSNEPKELPLIAEAERTPAALAFEAELQKMEQAAADFEQKMYAEALAPFKRPGSIADMLLATKETKGFPSDKADKWAVERKLDPRMLDRWRTAVTGDDPIFAPWLAFTNLPEKDFGAKAKDALAALKKPANAHVVTILKDAKPQTIGETAAVYAQLLADAAKGAVPNADGDWQALVTRMVGDGGITNPLPGDTDKLVLIATKKVFRKLRNDAALARVKSPFAPPRAMVLNDNARPTEPVVFLRGNPGNRGPRIPRQMPEITVGLDRKPFTNGSGRLELANSIVGPTNPLTARVIVNRVWTWHFGQGLVRTPSDFGLRSDPPTHPELLDWLAKRFATDDGWSIKNLHRRIMLTAAYQQASVTTPAMTAADPENRLLGRFNRQRLDFEGLRDSLLSTAGTLDRSKIGGRSVDLFTAPFTPRRSVYGFVDRQNLAGTLRAFDFASPDQHTPQRFQTTVPQQALFLMNSPFIGEVAKGVGTKVSSAKTTPENVTAVYRTVLSRNPTPAELALADEFLQTPGPKNALSPWEQLAQVLLLSNEFAFVD</sequence>
<dbReference type="OrthoDB" id="127107at2"/>
<name>A0A5C1A5H7_9BACT</name>
<dbReference type="InterPro" id="IPR036909">
    <property type="entry name" value="Cyt_c-like_dom_sf"/>
</dbReference>
<reference evidence="8" key="1">
    <citation type="submission" date="2019-08" db="EMBL/GenBank/DDBJ databases">
        <title>Limnoglobus roseus gen. nov., sp. nov., a novel freshwater planctomycete with a giant genome from the family Gemmataceae.</title>
        <authorList>
            <person name="Kulichevskaya I.S."/>
            <person name="Naumoff D.G."/>
            <person name="Miroshnikov K."/>
            <person name="Ivanova A."/>
            <person name="Philippov D.A."/>
            <person name="Hakobyan A."/>
            <person name="Rijpstra I.C."/>
            <person name="Sinninghe Damste J.S."/>
            <person name="Liesack W."/>
            <person name="Dedysh S.N."/>
        </authorList>
    </citation>
    <scope>NUCLEOTIDE SEQUENCE [LARGE SCALE GENOMIC DNA]</scope>
    <source>
        <strain evidence="8">PX52</strain>
    </source>
</reference>
<dbReference type="Proteomes" id="UP000324974">
    <property type="component" value="Chromosome"/>
</dbReference>
<dbReference type="KEGG" id="lrs:PX52LOC_00461"/>
<dbReference type="PANTHER" id="PTHR35889">
    <property type="entry name" value="CYCLOINULO-OLIGOSACCHARIDE FRUCTANOTRANSFERASE-RELATED"/>
    <property type="match status" value="1"/>
</dbReference>
<keyword evidence="1 4" id="KW-0349">Heme</keyword>
<dbReference type="GO" id="GO:0046872">
    <property type="term" value="F:metal ion binding"/>
    <property type="evidence" value="ECO:0007669"/>
    <property type="project" value="UniProtKB-KW"/>
</dbReference>
<protein>
    <recommendedName>
        <fullName evidence="6">Cytochrome c domain-containing protein</fullName>
    </recommendedName>
</protein>
<evidence type="ECO:0000256" key="3">
    <source>
        <dbReference type="ARBA" id="ARBA00023004"/>
    </source>
</evidence>
<dbReference type="Pfam" id="PF07587">
    <property type="entry name" value="PSD1"/>
    <property type="match status" value="1"/>
</dbReference>
<organism evidence="7 8">
    <name type="scientific">Limnoglobus roseus</name>
    <dbReference type="NCBI Taxonomy" id="2598579"/>
    <lineage>
        <taxon>Bacteria</taxon>
        <taxon>Pseudomonadati</taxon>
        <taxon>Planctomycetota</taxon>
        <taxon>Planctomycetia</taxon>
        <taxon>Gemmatales</taxon>
        <taxon>Gemmataceae</taxon>
        <taxon>Limnoglobus</taxon>
    </lineage>
</organism>
<dbReference type="PANTHER" id="PTHR35889:SF3">
    <property type="entry name" value="F-BOX DOMAIN-CONTAINING PROTEIN"/>
    <property type="match status" value="1"/>
</dbReference>
<dbReference type="InterPro" id="IPR022655">
    <property type="entry name" value="DUF1553"/>
</dbReference>
<keyword evidence="3 4" id="KW-0408">Iron</keyword>
<feature type="signal peptide" evidence="5">
    <location>
        <begin position="1"/>
        <end position="18"/>
    </location>
</feature>
<dbReference type="InterPro" id="IPR011429">
    <property type="entry name" value="Cyt_c_Planctomycete-type"/>
</dbReference>
<dbReference type="SUPFAM" id="SSF46626">
    <property type="entry name" value="Cytochrome c"/>
    <property type="match status" value="1"/>
</dbReference>
<dbReference type="InterPro" id="IPR009056">
    <property type="entry name" value="Cyt_c-like_dom"/>
</dbReference>
<feature type="domain" description="Cytochrome c" evidence="6">
    <location>
        <begin position="21"/>
        <end position="221"/>
    </location>
</feature>
<feature type="chain" id="PRO_5022658648" description="Cytochrome c domain-containing protein" evidence="5">
    <location>
        <begin position="19"/>
        <end position="897"/>
    </location>
</feature>
<dbReference type="RefSeq" id="WP_149108561.1">
    <property type="nucleotide sequence ID" value="NZ_CP042425.1"/>
</dbReference>
<dbReference type="InterPro" id="IPR011444">
    <property type="entry name" value="DUF1549"/>
</dbReference>
<dbReference type="GO" id="GO:0009055">
    <property type="term" value="F:electron transfer activity"/>
    <property type="evidence" value="ECO:0007669"/>
    <property type="project" value="InterPro"/>
</dbReference>
<dbReference type="Pfam" id="PF07635">
    <property type="entry name" value="PSCyt1"/>
    <property type="match status" value="1"/>
</dbReference>
<gene>
    <name evidence="7" type="ORF">PX52LOC_00461</name>
</gene>
<dbReference type="Pfam" id="PF07583">
    <property type="entry name" value="PSCyt2"/>
    <property type="match status" value="1"/>
</dbReference>
<dbReference type="EMBL" id="CP042425">
    <property type="protein sequence ID" value="QEL13603.1"/>
    <property type="molecule type" value="Genomic_DNA"/>
</dbReference>
<proteinExistence type="predicted"/>
<evidence type="ECO:0000259" key="6">
    <source>
        <dbReference type="PROSITE" id="PS51007"/>
    </source>
</evidence>
<keyword evidence="5" id="KW-0732">Signal</keyword>
<dbReference type="AlphaFoldDB" id="A0A5C1A5H7"/>